<accession>A0A835E3Q6</accession>
<dbReference type="InterPro" id="IPR011676">
    <property type="entry name" value="DUF1618"/>
</dbReference>
<gene>
    <name evidence="2" type="ORF">HU200_056318</name>
</gene>
<keyword evidence="3" id="KW-1185">Reference proteome</keyword>
<dbReference type="EMBL" id="JACEFO010002381">
    <property type="protein sequence ID" value="KAF8662125.1"/>
    <property type="molecule type" value="Genomic_DNA"/>
</dbReference>
<dbReference type="Pfam" id="PF07762">
    <property type="entry name" value="DUF1618"/>
    <property type="match status" value="1"/>
</dbReference>
<dbReference type="AlphaFoldDB" id="A0A835E3Q6"/>
<sequence>MPRHPIGRANAGLIIPSGSSCGGRGYVVATLNPHLRRKRYILSVHHEKTGHWSRKIVSRKVSPTVESPAGGGAETRVEDELVPLESTMVITLQGSNNIAWVDLRGTLLLCDVLDKDPVAYHIPLPEPLSDSNRAQLESVGDPRFFRDAIGRANSVQFVEMDYRYGANFTPDGWKAVTYSWRLGSKNWRVDSVVDSEEVLENSGGMLSLLRLDRSKVVESKNNIAPLCVPTLCDRDGILYLMSKTYRRCSKGSVAVVDTSKKTIESVLPMSDQRVVGYSLTYVQSTFSKFFNDVC</sequence>
<dbReference type="OrthoDB" id="682723at2759"/>
<protein>
    <recommendedName>
        <fullName evidence="1">DUF1618 domain-containing protein</fullName>
    </recommendedName>
</protein>
<evidence type="ECO:0000259" key="1">
    <source>
        <dbReference type="Pfam" id="PF07762"/>
    </source>
</evidence>
<dbReference type="Proteomes" id="UP000636709">
    <property type="component" value="Unassembled WGS sequence"/>
</dbReference>
<name>A0A835E3Q6_9POAL</name>
<feature type="domain" description="DUF1618" evidence="1">
    <location>
        <begin position="100"/>
        <end position="239"/>
    </location>
</feature>
<comment type="caution">
    <text evidence="2">The sequence shown here is derived from an EMBL/GenBank/DDBJ whole genome shotgun (WGS) entry which is preliminary data.</text>
</comment>
<proteinExistence type="predicted"/>
<organism evidence="2 3">
    <name type="scientific">Digitaria exilis</name>
    <dbReference type="NCBI Taxonomy" id="1010633"/>
    <lineage>
        <taxon>Eukaryota</taxon>
        <taxon>Viridiplantae</taxon>
        <taxon>Streptophyta</taxon>
        <taxon>Embryophyta</taxon>
        <taxon>Tracheophyta</taxon>
        <taxon>Spermatophyta</taxon>
        <taxon>Magnoliopsida</taxon>
        <taxon>Liliopsida</taxon>
        <taxon>Poales</taxon>
        <taxon>Poaceae</taxon>
        <taxon>PACMAD clade</taxon>
        <taxon>Panicoideae</taxon>
        <taxon>Panicodae</taxon>
        <taxon>Paniceae</taxon>
        <taxon>Anthephorinae</taxon>
        <taxon>Digitaria</taxon>
    </lineage>
</organism>
<evidence type="ECO:0000313" key="3">
    <source>
        <dbReference type="Proteomes" id="UP000636709"/>
    </source>
</evidence>
<evidence type="ECO:0000313" key="2">
    <source>
        <dbReference type="EMBL" id="KAF8662125.1"/>
    </source>
</evidence>
<dbReference type="PROSITE" id="PS51257">
    <property type="entry name" value="PROKAR_LIPOPROTEIN"/>
    <property type="match status" value="1"/>
</dbReference>
<reference evidence="2" key="1">
    <citation type="submission" date="2020-07" db="EMBL/GenBank/DDBJ databases">
        <title>Genome sequence and genetic diversity analysis of an under-domesticated orphan crop, white fonio (Digitaria exilis).</title>
        <authorList>
            <person name="Bennetzen J.L."/>
            <person name="Chen S."/>
            <person name="Ma X."/>
            <person name="Wang X."/>
            <person name="Yssel A.E.J."/>
            <person name="Chaluvadi S.R."/>
            <person name="Johnson M."/>
            <person name="Gangashetty P."/>
            <person name="Hamidou F."/>
            <person name="Sanogo M.D."/>
            <person name="Zwaenepoel A."/>
            <person name="Wallace J."/>
            <person name="Van De Peer Y."/>
            <person name="Van Deynze A."/>
        </authorList>
    </citation>
    <scope>NUCLEOTIDE SEQUENCE</scope>
    <source>
        <tissue evidence="2">Leaves</tissue>
    </source>
</reference>
<dbReference type="PANTHER" id="PTHR33074">
    <property type="entry name" value="EXPRESSED PROTEIN-RELATED"/>
    <property type="match status" value="1"/>
</dbReference>